<dbReference type="Proteomes" id="UP000765509">
    <property type="component" value="Unassembled WGS sequence"/>
</dbReference>
<proteinExistence type="predicted"/>
<name>A0A9Q3L6I4_9BASI</name>
<organism evidence="1 2">
    <name type="scientific">Austropuccinia psidii MF-1</name>
    <dbReference type="NCBI Taxonomy" id="1389203"/>
    <lineage>
        <taxon>Eukaryota</taxon>
        <taxon>Fungi</taxon>
        <taxon>Dikarya</taxon>
        <taxon>Basidiomycota</taxon>
        <taxon>Pucciniomycotina</taxon>
        <taxon>Pucciniomycetes</taxon>
        <taxon>Pucciniales</taxon>
        <taxon>Sphaerophragmiaceae</taxon>
        <taxon>Austropuccinia</taxon>
    </lineage>
</organism>
<keyword evidence="2" id="KW-1185">Reference proteome</keyword>
<reference evidence="1" key="1">
    <citation type="submission" date="2021-03" db="EMBL/GenBank/DDBJ databases">
        <title>Draft genome sequence of rust myrtle Austropuccinia psidii MF-1, a brazilian biotype.</title>
        <authorList>
            <person name="Quecine M.C."/>
            <person name="Pachon D.M.R."/>
            <person name="Bonatelli M.L."/>
            <person name="Correr F.H."/>
            <person name="Franceschini L.M."/>
            <person name="Leite T.F."/>
            <person name="Margarido G.R.A."/>
            <person name="Almeida C.A."/>
            <person name="Ferrarezi J.A."/>
            <person name="Labate C.A."/>
        </authorList>
    </citation>
    <scope>NUCLEOTIDE SEQUENCE</scope>
    <source>
        <strain evidence="1">MF-1</strain>
    </source>
</reference>
<accession>A0A9Q3L6I4</accession>
<sequence>VVCASSKFVHYTDPAQDNKSMTLVGMSAQCSRRLEKKCAEKAMAIMRLERERAIK</sequence>
<comment type="caution">
    <text evidence="1">The sequence shown here is derived from an EMBL/GenBank/DDBJ whole genome shotgun (WGS) entry which is preliminary data.</text>
</comment>
<dbReference type="AlphaFoldDB" id="A0A9Q3L6I4"/>
<dbReference type="EMBL" id="AVOT02155664">
    <property type="protein sequence ID" value="MBW0593624.1"/>
    <property type="molecule type" value="Genomic_DNA"/>
</dbReference>
<evidence type="ECO:0000313" key="1">
    <source>
        <dbReference type="EMBL" id="MBW0593624.1"/>
    </source>
</evidence>
<gene>
    <name evidence="1" type="ORF">O181_133339</name>
</gene>
<feature type="non-terminal residue" evidence="1">
    <location>
        <position position="1"/>
    </location>
</feature>
<evidence type="ECO:0000313" key="2">
    <source>
        <dbReference type="Proteomes" id="UP000765509"/>
    </source>
</evidence>
<protein>
    <submittedName>
        <fullName evidence="1">Uncharacterized protein</fullName>
    </submittedName>
</protein>